<dbReference type="Gene3D" id="3.30.450.40">
    <property type="match status" value="1"/>
</dbReference>
<dbReference type="Pfam" id="PF09339">
    <property type="entry name" value="HTH_IclR"/>
    <property type="match status" value="1"/>
</dbReference>
<dbReference type="RefSeq" id="WP_136358495.1">
    <property type="nucleotide sequence ID" value="NZ_CP046266.1"/>
</dbReference>
<dbReference type="GO" id="GO:0003677">
    <property type="term" value="F:DNA binding"/>
    <property type="evidence" value="ECO:0007669"/>
    <property type="project" value="UniProtKB-KW"/>
</dbReference>
<dbReference type="SUPFAM" id="SSF55781">
    <property type="entry name" value="GAF domain-like"/>
    <property type="match status" value="1"/>
</dbReference>
<dbReference type="SUPFAM" id="SSF46785">
    <property type="entry name" value="Winged helix' DNA-binding domain"/>
    <property type="match status" value="1"/>
</dbReference>
<keyword evidence="3" id="KW-0804">Transcription</keyword>
<dbReference type="InterPro" id="IPR005471">
    <property type="entry name" value="Tscrpt_reg_IclR_N"/>
</dbReference>
<dbReference type="GO" id="GO:0045892">
    <property type="term" value="P:negative regulation of DNA-templated transcription"/>
    <property type="evidence" value="ECO:0007669"/>
    <property type="project" value="UniProtKB-ARBA"/>
</dbReference>
<dbReference type="Pfam" id="PF01614">
    <property type="entry name" value="IclR_C"/>
    <property type="match status" value="1"/>
</dbReference>
<keyword evidence="5" id="KW-1185">Reference proteome</keyword>
<keyword evidence="2" id="KW-0238">DNA-binding</keyword>
<evidence type="ECO:0000256" key="2">
    <source>
        <dbReference type="ARBA" id="ARBA00023125"/>
    </source>
</evidence>
<dbReference type="InterPro" id="IPR036390">
    <property type="entry name" value="WH_DNA-bd_sf"/>
</dbReference>
<dbReference type="InterPro" id="IPR014757">
    <property type="entry name" value="Tscrpt_reg_IclR_C"/>
</dbReference>
<dbReference type="PROSITE" id="PS51078">
    <property type="entry name" value="ICLR_ED"/>
    <property type="match status" value="1"/>
</dbReference>
<dbReference type="CDD" id="cd00090">
    <property type="entry name" value="HTH_ARSR"/>
    <property type="match status" value="1"/>
</dbReference>
<proteinExistence type="predicted"/>
<dbReference type="OrthoDB" id="2288166at2"/>
<dbReference type="PROSITE" id="PS51077">
    <property type="entry name" value="HTH_ICLR"/>
    <property type="match status" value="1"/>
</dbReference>
<dbReference type="InterPro" id="IPR029016">
    <property type="entry name" value="GAF-like_dom_sf"/>
</dbReference>
<comment type="caution">
    <text evidence="4">The sequence shown here is derived from an EMBL/GenBank/DDBJ whole genome shotgun (WGS) entry which is preliminary data.</text>
</comment>
<evidence type="ECO:0000313" key="4">
    <source>
        <dbReference type="EMBL" id="THF75437.1"/>
    </source>
</evidence>
<gene>
    <name evidence="4" type="ORF">E6W99_23715</name>
</gene>
<evidence type="ECO:0000256" key="1">
    <source>
        <dbReference type="ARBA" id="ARBA00023015"/>
    </source>
</evidence>
<dbReference type="InterPro" id="IPR050707">
    <property type="entry name" value="HTH_MetabolicPath_Reg"/>
</dbReference>
<name>A0A4S4BLI5_9BACI</name>
<evidence type="ECO:0000256" key="3">
    <source>
        <dbReference type="ARBA" id="ARBA00023163"/>
    </source>
</evidence>
<dbReference type="Gene3D" id="1.10.10.10">
    <property type="entry name" value="Winged helix-like DNA-binding domain superfamily/Winged helix DNA-binding domain"/>
    <property type="match status" value="1"/>
</dbReference>
<dbReference type="SMART" id="SM00346">
    <property type="entry name" value="HTH_ICLR"/>
    <property type="match status" value="1"/>
</dbReference>
<evidence type="ECO:0000313" key="5">
    <source>
        <dbReference type="Proteomes" id="UP000310334"/>
    </source>
</evidence>
<sequence>MENAKNNTMIQSLQVGMSIIDLIAIQENPLKFTEIQELTSITKSNLYKYLNTLTHLGLLERDKKNGTYSLGSKMIEYGMAAIGNQDIISKVTPYLQEISLHTSFSALFAVWTNDGPVIANIWSSNNGLNIGANIGTRLPIQSSSGKIFSVFNPPNLTKEWKDKELAVLTDKERTYLLNDEGLIEENFISFAKEPLVPYVSSLSTPIFNYNKELIGAITVVGFSQLISQDLNDDLSQYLLSMSNQVSKRFGYKRPV</sequence>
<protein>
    <submittedName>
        <fullName evidence="4">IclR family transcriptional regulator</fullName>
    </submittedName>
</protein>
<reference evidence="4 5" key="1">
    <citation type="submission" date="2019-04" db="EMBL/GenBank/DDBJ databases">
        <title>Bacillus sediminilitoris sp. nov., isolated from a tidal flat sediment on the East China Sea.</title>
        <authorList>
            <person name="Wei Y."/>
            <person name="Mao H."/>
            <person name="Fang J."/>
        </authorList>
    </citation>
    <scope>NUCLEOTIDE SEQUENCE [LARGE SCALE GENOMIC DNA]</scope>
    <source>
        <strain evidence="4 5">DSL-17</strain>
    </source>
</reference>
<dbReference type="InterPro" id="IPR036388">
    <property type="entry name" value="WH-like_DNA-bd_sf"/>
</dbReference>
<accession>A0A4S4BLI5</accession>
<dbReference type="InterPro" id="IPR011991">
    <property type="entry name" value="ArsR-like_HTH"/>
</dbReference>
<dbReference type="EMBL" id="SSNT01000027">
    <property type="protein sequence ID" value="THF75437.1"/>
    <property type="molecule type" value="Genomic_DNA"/>
</dbReference>
<dbReference type="AlphaFoldDB" id="A0A4S4BLI5"/>
<dbReference type="GO" id="GO:0003700">
    <property type="term" value="F:DNA-binding transcription factor activity"/>
    <property type="evidence" value="ECO:0007669"/>
    <property type="project" value="TreeGrafter"/>
</dbReference>
<keyword evidence="1" id="KW-0805">Transcription regulation</keyword>
<dbReference type="PANTHER" id="PTHR30136:SF8">
    <property type="entry name" value="TRANSCRIPTIONAL REGULATORY PROTEIN"/>
    <property type="match status" value="1"/>
</dbReference>
<dbReference type="Proteomes" id="UP000310334">
    <property type="component" value="Unassembled WGS sequence"/>
</dbReference>
<organism evidence="4 5">
    <name type="scientific">Metabacillus sediminilitoris</name>
    <dbReference type="NCBI Taxonomy" id="2567941"/>
    <lineage>
        <taxon>Bacteria</taxon>
        <taxon>Bacillati</taxon>
        <taxon>Bacillota</taxon>
        <taxon>Bacilli</taxon>
        <taxon>Bacillales</taxon>
        <taxon>Bacillaceae</taxon>
        <taxon>Metabacillus</taxon>
    </lineage>
</organism>
<dbReference type="PANTHER" id="PTHR30136">
    <property type="entry name" value="HELIX-TURN-HELIX TRANSCRIPTIONAL REGULATOR, ICLR FAMILY"/>
    <property type="match status" value="1"/>
</dbReference>